<dbReference type="AlphaFoldDB" id="A0AAU7XEK9"/>
<feature type="transmembrane region" description="Helical" evidence="1">
    <location>
        <begin position="12"/>
        <end position="27"/>
    </location>
</feature>
<dbReference type="PIRSF" id="PIRSF028704">
    <property type="entry name" value="UPC028704"/>
    <property type="match status" value="1"/>
</dbReference>
<keyword evidence="1" id="KW-0472">Membrane</keyword>
<dbReference type="PANTHER" id="PTHR38592:SF3">
    <property type="entry name" value="BLL4819 PROTEIN"/>
    <property type="match status" value="1"/>
</dbReference>
<feature type="transmembrane region" description="Helical" evidence="1">
    <location>
        <begin position="266"/>
        <end position="286"/>
    </location>
</feature>
<feature type="transmembrane region" description="Helical" evidence="1">
    <location>
        <begin position="47"/>
        <end position="65"/>
    </location>
</feature>
<dbReference type="RefSeq" id="WP_407051372.1">
    <property type="nucleotide sequence ID" value="NZ_CP158568.1"/>
</dbReference>
<name>A0AAU7XEK9_9HYPH</name>
<sequence>MAMTKRIDAIDFWRGLVLLIIFVNHIPGNVLEFVTPRNFGFSDSAEAFVFLSGLSVVLAYGNRFLSQSADKASVPVLKRALRLYVTHLVLTFLGLALVGAAFLVTHADDLIHDYGRAALIYDPYRALPAIFALSHQIGYFNILPLYVVLMLAAPLYLMVGMRNRWVMLGGAATLYLVARVFDINLPTWPADSGWYFDPLCWQFIFAIGMFIGFTIRAEPIPYNRVLFWMAAVYAVVVAFVVSNVFGTMPGLVDHVGTYLDWSKTDLGTIRIIDFLAHAYLLAHLSLTAKLKRTPIYAPVTLLGRNSLFAFCSVSLLSALGQILKQTWQDSVLFDIVFVGAGIYALCWMVNRLEWQRLSPASR</sequence>
<feature type="transmembrane region" description="Helical" evidence="1">
    <location>
        <begin position="307"/>
        <end position="324"/>
    </location>
</feature>
<keyword evidence="1" id="KW-0812">Transmembrane</keyword>
<feature type="transmembrane region" description="Helical" evidence="1">
    <location>
        <begin position="165"/>
        <end position="181"/>
    </location>
</feature>
<protein>
    <submittedName>
        <fullName evidence="2">OpgC domain-containing protein</fullName>
    </submittedName>
</protein>
<proteinExistence type="predicted"/>
<dbReference type="EMBL" id="CP158568">
    <property type="protein sequence ID" value="XBY46275.1"/>
    <property type="molecule type" value="Genomic_DNA"/>
</dbReference>
<evidence type="ECO:0000256" key="1">
    <source>
        <dbReference type="SAM" id="Phobius"/>
    </source>
</evidence>
<feature type="transmembrane region" description="Helical" evidence="1">
    <location>
        <begin position="85"/>
        <end position="104"/>
    </location>
</feature>
<evidence type="ECO:0000313" key="2">
    <source>
        <dbReference type="EMBL" id="XBY46275.1"/>
    </source>
</evidence>
<dbReference type="PANTHER" id="PTHR38592">
    <property type="entry name" value="BLL4819 PROTEIN"/>
    <property type="match status" value="1"/>
</dbReference>
<accession>A0AAU7XEK9</accession>
<feature type="transmembrane region" description="Helical" evidence="1">
    <location>
        <begin position="330"/>
        <end position="349"/>
    </location>
</feature>
<keyword evidence="1" id="KW-1133">Transmembrane helix</keyword>
<dbReference type="KEGG" id="mflg:ABS361_08660"/>
<gene>
    <name evidence="2" type="ORF">ABS361_08660</name>
</gene>
<dbReference type="InterPro" id="IPR014550">
    <property type="entry name" value="UCP028704_OpgC"/>
</dbReference>
<feature type="transmembrane region" description="Helical" evidence="1">
    <location>
        <begin position="137"/>
        <end position="158"/>
    </location>
</feature>
<organism evidence="2">
    <name type="scientific">Methyloraptor flagellatus</name>
    <dbReference type="NCBI Taxonomy" id="3162530"/>
    <lineage>
        <taxon>Bacteria</taxon>
        <taxon>Pseudomonadati</taxon>
        <taxon>Pseudomonadota</taxon>
        <taxon>Alphaproteobacteria</taxon>
        <taxon>Hyphomicrobiales</taxon>
        <taxon>Ancalomicrobiaceae</taxon>
        <taxon>Methyloraptor</taxon>
    </lineage>
</organism>
<feature type="transmembrane region" description="Helical" evidence="1">
    <location>
        <begin position="225"/>
        <end position="246"/>
    </location>
</feature>
<feature type="transmembrane region" description="Helical" evidence="1">
    <location>
        <begin position="193"/>
        <end position="213"/>
    </location>
</feature>
<reference evidence="2" key="1">
    <citation type="submission" date="2024-06" db="EMBL/GenBank/DDBJ databases">
        <title>Methylostella associata gen. nov., sp. nov., a novel Ancalomicrobiaceae-affiliated facultatively methylotrophic bacteria that feed on methanotrophs of the genus Methylococcus.</title>
        <authorList>
            <person name="Saltykova V."/>
            <person name="Danilova O.V."/>
            <person name="Oshkin I.Y."/>
            <person name="Belova S.E."/>
            <person name="Pimenov N.V."/>
            <person name="Dedysh S.N."/>
        </authorList>
    </citation>
    <scope>NUCLEOTIDE SEQUENCE</scope>
    <source>
        <strain evidence="2">S20</strain>
    </source>
</reference>
<dbReference type="Pfam" id="PF10129">
    <property type="entry name" value="OpgC_C"/>
    <property type="match status" value="1"/>
</dbReference>